<comment type="cofactor">
    <cofactor evidence="1">
        <name>Mg(2+)</name>
        <dbReference type="ChEBI" id="CHEBI:18420"/>
    </cofactor>
</comment>
<keyword evidence="2" id="KW-1277">Toxin-antitoxin system</keyword>
<keyword evidence="8" id="KW-0460">Magnesium</keyword>
<dbReference type="GO" id="GO:0016779">
    <property type="term" value="F:nucleotidyltransferase activity"/>
    <property type="evidence" value="ECO:0007669"/>
    <property type="project" value="UniProtKB-KW"/>
</dbReference>
<dbReference type="Pfam" id="PF01909">
    <property type="entry name" value="NTP_transf_2"/>
    <property type="match status" value="1"/>
</dbReference>
<evidence type="ECO:0000256" key="5">
    <source>
        <dbReference type="ARBA" id="ARBA00022723"/>
    </source>
</evidence>
<feature type="domain" description="Polymerase nucleotidyl transferase" evidence="10">
    <location>
        <begin position="47"/>
        <end position="131"/>
    </location>
</feature>
<dbReference type="InterPro" id="IPR002934">
    <property type="entry name" value="Polymerase_NTP_transf_dom"/>
</dbReference>
<proteinExistence type="inferred from homology"/>
<protein>
    <submittedName>
        <fullName evidence="11">Putative nucleotidyltransferase</fullName>
    </submittedName>
</protein>
<evidence type="ECO:0000256" key="9">
    <source>
        <dbReference type="ARBA" id="ARBA00038276"/>
    </source>
</evidence>
<dbReference type="Proteomes" id="UP000006791">
    <property type="component" value="Chromosome 1"/>
</dbReference>
<keyword evidence="4" id="KW-0548">Nucleotidyltransferase</keyword>
<dbReference type="InterPro" id="IPR043519">
    <property type="entry name" value="NT_sf"/>
</dbReference>
<sequence>MGLRRSKPVQRSARQLCLRFLLTLATFRRGKVVAMAGDVQSLLRQLEGVAEEIRRRYRAEIVGIFGSYVRGEQRETSDLDVLVRFTPGATLFDLVGLADFLEERLGIRVDIVPVDALREEIRDRVLQEAVYL</sequence>
<name>G2LHM5_CHLTF</name>
<keyword evidence="6" id="KW-0547">Nucleotide-binding</keyword>
<accession>G2LHM5</accession>
<evidence type="ECO:0000256" key="8">
    <source>
        <dbReference type="ARBA" id="ARBA00022842"/>
    </source>
</evidence>
<comment type="similarity">
    <text evidence="9">Belongs to the MntA antitoxin family.</text>
</comment>
<keyword evidence="3 11" id="KW-0808">Transferase</keyword>
<dbReference type="AlphaFoldDB" id="G2LHM5"/>
<keyword evidence="12" id="KW-1185">Reference proteome</keyword>
<reference evidence="11 12" key="1">
    <citation type="journal article" date="2012" name="Environ. Microbiol.">
        <title>Complete genome of Candidatus Chloracidobacterium thermophilum, a chlorophyll-based photoheterotroph belonging to the phylum Acidobacteria.</title>
        <authorList>
            <person name="Garcia Costas A.M."/>
            <person name="Liu Z."/>
            <person name="Tomsho L.P."/>
            <person name="Schuster S.C."/>
            <person name="Ward D.M."/>
            <person name="Bryant D.A."/>
        </authorList>
    </citation>
    <scope>NUCLEOTIDE SEQUENCE [LARGE SCALE GENOMIC DNA]</scope>
    <source>
        <strain evidence="11 12">B</strain>
    </source>
</reference>
<dbReference type="KEGG" id="ctm:Cabther_A1943"/>
<evidence type="ECO:0000313" key="12">
    <source>
        <dbReference type="Proteomes" id="UP000006791"/>
    </source>
</evidence>
<evidence type="ECO:0000256" key="4">
    <source>
        <dbReference type="ARBA" id="ARBA00022695"/>
    </source>
</evidence>
<evidence type="ECO:0000256" key="6">
    <source>
        <dbReference type="ARBA" id="ARBA00022741"/>
    </source>
</evidence>
<gene>
    <name evidence="11" type="ordered locus">Cabther_A1943</name>
</gene>
<dbReference type="GO" id="GO:0046872">
    <property type="term" value="F:metal ion binding"/>
    <property type="evidence" value="ECO:0007669"/>
    <property type="project" value="UniProtKB-KW"/>
</dbReference>
<dbReference type="CDD" id="cd05403">
    <property type="entry name" value="NT_KNTase_like"/>
    <property type="match status" value="1"/>
</dbReference>
<evidence type="ECO:0000259" key="10">
    <source>
        <dbReference type="Pfam" id="PF01909"/>
    </source>
</evidence>
<dbReference type="InterPro" id="IPR052038">
    <property type="entry name" value="Type-VII_TA_antitoxin"/>
</dbReference>
<dbReference type="SUPFAM" id="SSF81301">
    <property type="entry name" value="Nucleotidyltransferase"/>
    <property type="match status" value="1"/>
</dbReference>
<dbReference type="PANTHER" id="PTHR33571">
    <property type="entry name" value="SSL8005 PROTEIN"/>
    <property type="match status" value="1"/>
</dbReference>
<keyword evidence="7" id="KW-0067">ATP-binding</keyword>
<organism evidence="11 12">
    <name type="scientific">Chloracidobacterium thermophilum (strain B)</name>
    <dbReference type="NCBI Taxonomy" id="981222"/>
    <lineage>
        <taxon>Bacteria</taxon>
        <taxon>Pseudomonadati</taxon>
        <taxon>Acidobacteriota</taxon>
        <taxon>Terriglobia</taxon>
        <taxon>Terriglobales</taxon>
        <taxon>Acidobacteriaceae</taxon>
        <taxon>Chloracidobacterium</taxon>
    </lineage>
</organism>
<dbReference type="PANTHER" id="PTHR33571:SF12">
    <property type="entry name" value="BSL3053 PROTEIN"/>
    <property type="match status" value="1"/>
</dbReference>
<keyword evidence="5" id="KW-0479">Metal-binding</keyword>
<dbReference type="Gene3D" id="3.30.460.10">
    <property type="entry name" value="Beta Polymerase, domain 2"/>
    <property type="match status" value="1"/>
</dbReference>
<evidence type="ECO:0000313" key="11">
    <source>
        <dbReference type="EMBL" id="AEP12689.1"/>
    </source>
</evidence>
<evidence type="ECO:0000256" key="3">
    <source>
        <dbReference type="ARBA" id="ARBA00022679"/>
    </source>
</evidence>
<dbReference type="GO" id="GO:0005524">
    <property type="term" value="F:ATP binding"/>
    <property type="evidence" value="ECO:0007669"/>
    <property type="project" value="UniProtKB-KW"/>
</dbReference>
<evidence type="ECO:0000256" key="7">
    <source>
        <dbReference type="ARBA" id="ARBA00022840"/>
    </source>
</evidence>
<dbReference type="STRING" id="981222.Cabther_A1943"/>
<dbReference type="EMBL" id="CP002514">
    <property type="protein sequence ID" value="AEP12689.1"/>
    <property type="molecule type" value="Genomic_DNA"/>
</dbReference>
<evidence type="ECO:0000256" key="2">
    <source>
        <dbReference type="ARBA" id="ARBA00022649"/>
    </source>
</evidence>
<evidence type="ECO:0000256" key="1">
    <source>
        <dbReference type="ARBA" id="ARBA00001946"/>
    </source>
</evidence>
<dbReference type="HOGENOM" id="CLU_130257_10_0_0"/>